<comment type="caution">
    <text evidence="2">The sequence shown here is derived from an EMBL/GenBank/DDBJ whole genome shotgun (WGS) entry which is preliminary data.</text>
</comment>
<proteinExistence type="predicted"/>
<name>A0AAV0XDA2_9HEMI</name>
<gene>
    <name evidence="2" type="ORF">MEUPH1_LOCUS20351</name>
</gene>
<reference evidence="2 3" key="1">
    <citation type="submission" date="2023-01" db="EMBL/GenBank/DDBJ databases">
        <authorList>
            <person name="Whitehead M."/>
        </authorList>
    </citation>
    <scope>NUCLEOTIDE SEQUENCE [LARGE SCALE GENOMIC DNA]</scope>
</reference>
<dbReference type="Proteomes" id="UP001160148">
    <property type="component" value="Unassembled WGS sequence"/>
</dbReference>
<feature type="compositionally biased region" description="Basic and acidic residues" evidence="1">
    <location>
        <begin position="12"/>
        <end position="30"/>
    </location>
</feature>
<dbReference type="AlphaFoldDB" id="A0AAV0XDA2"/>
<feature type="region of interest" description="Disordered" evidence="1">
    <location>
        <begin position="12"/>
        <end position="32"/>
    </location>
</feature>
<sequence>MRRRGPWPFEWPRRVARDGAKPGGGTEKRITGNTAATWPHAYGDACSIEIPCLCRFPHLSYTFISMCTTTVHSISIRHRS</sequence>
<accession>A0AAV0XDA2</accession>
<keyword evidence="3" id="KW-1185">Reference proteome</keyword>
<evidence type="ECO:0000313" key="3">
    <source>
        <dbReference type="Proteomes" id="UP001160148"/>
    </source>
</evidence>
<evidence type="ECO:0000313" key="2">
    <source>
        <dbReference type="EMBL" id="CAI6365664.1"/>
    </source>
</evidence>
<dbReference type="EMBL" id="CARXXK010000004">
    <property type="protein sequence ID" value="CAI6365664.1"/>
    <property type="molecule type" value="Genomic_DNA"/>
</dbReference>
<organism evidence="2 3">
    <name type="scientific">Macrosiphum euphorbiae</name>
    <name type="common">potato aphid</name>
    <dbReference type="NCBI Taxonomy" id="13131"/>
    <lineage>
        <taxon>Eukaryota</taxon>
        <taxon>Metazoa</taxon>
        <taxon>Ecdysozoa</taxon>
        <taxon>Arthropoda</taxon>
        <taxon>Hexapoda</taxon>
        <taxon>Insecta</taxon>
        <taxon>Pterygota</taxon>
        <taxon>Neoptera</taxon>
        <taxon>Paraneoptera</taxon>
        <taxon>Hemiptera</taxon>
        <taxon>Sternorrhyncha</taxon>
        <taxon>Aphidomorpha</taxon>
        <taxon>Aphidoidea</taxon>
        <taxon>Aphididae</taxon>
        <taxon>Macrosiphini</taxon>
        <taxon>Macrosiphum</taxon>
    </lineage>
</organism>
<evidence type="ECO:0000256" key="1">
    <source>
        <dbReference type="SAM" id="MobiDB-lite"/>
    </source>
</evidence>
<protein>
    <submittedName>
        <fullName evidence="2">Uncharacterized protein</fullName>
    </submittedName>
</protein>